<name>H6KZV7_SAPGL</name>
<dbReference type="AlphaFoldDB" id="H6KZV7"/>
<protein>
    <recommendedName>
        <fullName evidence="3">Lipoprotein</fullName>
    </recommendedName>
</protein>
<dbReference type="Proteomes" id="UP000007519">
    <property type="component" value="Chromosome"/>
</dbReference>
<keyword evidence="2" id="KW-1185">Reference proteome</keyword>
<dbReference type="OrthoDB" id="9818910at2"/>
<dbReference type="STRING" id="984262.SGRA_3236"/>
<dbReference type="KEGG" id="sgn:SGRA_3236"/>
<evidence type="ECO:0000313" key="1">
    <source>
        <dbReference type="EMBL" id="AFC25964.1"/>
    </source>
</evidence>
<dbReference type="HOGENOM" id="CLU_1022680_0_0_10"/>
<sequence length="272" mass="31514">MRVLVAFVLLFGLFSCGQNGPKESIEAGGGIHYYARLNTEQDFSIQSGQQTLIQLSLEGGSSSLYLIFDGPLFNFALDSSYTFPSEQIEAVLTGLDSTGFVVNRNLSGSFQLHSHEQFKQSSGSMQLKIRLGLEEYKELEIPNFQLSTPFLHAAYLGQPIRYEETFDSLEQTDIFPLLQGQWRLEDHVFFDGARQQWRDYFHLPDSIFWQISDSQLVVPMQAPLYLEERRLSFDNAQKKRQYFAINKLDSQSLWITNLNVRSKDRYFFRRQR</sequence>
<reference evidence="1 2" key="1">
    <citation type="journal article" date="2012" name="Stand. Genomic Sci.">
        <title>Complete genome sequencing and analysis of Saprospira grandis str. Lewin, a predatory marine bacterium.</title>
        <authorList>
            <person name="Saw J.H."/>
            <person name="Yuryev A."/>
            <person name="Kanbe M."/>
            <person name="Hou S."/>
            <person name="Young A.G."/>
            <person name="Aizawa S."/>
            <person name="Alam M."/>
        </authorList>
    </citation>
    <scope>NUCLEOTIDE SEQUENCE [LARGE SCALE GENOMIC DNA]</scope>
    <source>
        <strain evidence="1 2">Lewin</strain>
    </source>
</reference>
<evidence type="ECO:0000313" key="2">
    <source>
        <dbReference type="Proteomes" id="UP000007519"/>
    </source>
</evidence>
<dbReference type="RefSeq" id="WP_015693560.1">
    <property type="nucleotide sequence ID" value="NC_016940.1"/>
</dbReference>
<proteinExistence type="predicted"/>
<organism evidence="1 2">
    <name type="scientific">Saprospira grandis (strain Lewin)</name>
    <dbReference type="NCBI Taxonomy" id="984262"/>
    <lineage>
        <taxon>Bacteria</taxon>
        <taxon>Pseudomonadati</taxon>
        <taxon>Bacteroidota</taxon>
        <taxon>Saprospiria</taxon>
        <taxon>Saprospirales</taxon>
        <taxon>Saprospiraceae</taxon>
        <taxon>Saprospira</taxon>
    </lineage>
</organism>
<evidence type="ECO:0008006" key="3">
    <source>
        <dbReference type="Google" id="ProtNLM"/>
    </source>
</evidence>
<gene>
    <name evidence="1" type="ordered locus">SGRA_3236</name>
</gene>
<dbReference type="PROSITE" id="PS51257">
    <property type="entry name" value="PROKAR_LIPOPROTEIN"/>
    <property type="match status" value="1"/>
</dbReference>
<accession>H6KZV7</accession>
<dbReference type="EMBL" id="CP002831">
    <property type="protein sequence ID" value="AFC25964.1"/>
    <property type="molecule type" value="Genomic_DNA"/>
</dbReference>